<dbReference type="PROSITE" id="PS00213">
    <property type="entry name" value="LIPOCALIN"/>
    <property type="match status" value="1"/>
</dbReference>
<protein>
    <recommendedName>
        <fullName evidence="2">Lipocalin/cytosolic fatty-acid binding domain-containing protein</fullName>
    </recommendedName>
</protein>
<dbReference type="InterPro" id="IPR022272">
    <property type="entry name" value="Lipocalin_CS"/>
</dbReference>
<dbReference type="PRINTS" id="PR00179">
    <property type="entry name" value="LIPOCALIN"/>
</dbReference>
<dbReference type="Gene3D" id="2.40.128.20">
    <property type="match status" value="1"/>
</dbReference>
<feature type="domain" description="Lipocalin/cytosolic fatty-acid binding" evidence="2">
    <location>
        <begin position="75"/>
        <end position="221"/>
    </location>
</feature>
<accession>A0AAD9VL23</accession>
<dbReference type="FunFam" id="2.40.128.20:FF:000026">
    <property type="entry name" value="Apolipoprotein D-like Protein"/>
    <property type="match status" value="1"/>
</dbReference>
<dbReference type="GO" id="GO:0000302">
    <property type="term" value="P:response to reactive oxygen species"/>
    <property type="evidence" value="ECO:0007669"/>
    <property type="project" value="TreeGrafter"/>
</dbReference>
<gene>
    <name evidence="3" type="ORF">KPH14_007792</name>
</gene>
<evidence type="ECO:0000256" key="1">
    <source>
        <dbReference type="ARBA" id="ARBA00023157"/>
    </source>
</evidence>
<dbReference type="EMBL" id="JAIFRP010000186">
    <property type="protein sequence ID" value="KAK2578716.1"/>
    <property type="molecule type" value="Genomic_DNA"/>
</dbReference>
<reference evidence="3" key="1">
    <citation type="submission" date="2021-08" db="EMBL/GenBank/DDBJ databases">
        <authorList>
            <person name="Misof B."/>
            <person name="Oliver O."/>
            <person name="Podsiadlowski L."/>
            <person name="Donath A."/>
            <person name="Peters R."/>
            <person name="Mayer C."/>
            <person name="Rust J."/>
            <person name="Gunkel S."/>
            <person name="Lesny P."/>
            <person name="Martin S."/>
            <person name="Oeyen J.P."/>
            <person name="Petersen M."/>
            <person name="Panagiotis P."/>
            <person name="Wilbrandt J."/>
            <person name="Tanja T."/>
        </authorList>
    </citation>
    <scope>NUCLEOTIDE SEQUENCE</scope>
    <source>
        <strain evidence="3">GBR_01_08_01A</strain>
        <tissue evidence="3">Thorax + abdomen</tissue>
    </source>
</reference>
<dbReference type="Pfam" id="PF08212">
    <property type="entry name" value="Lipocalin_2"/>
    <property type="match status" value="1"/>
</dbReference>
<dbReference type="PRINTS" id="PR01273">
    <property type="entry name" value="INVTBRTCOLOR"/>
</dbReference>
<dbReference type="InterPro" id="IPR003057">
    <property type="entry name" value="Invtbrt_color"/>
</dbReference>
<dbReference type="PANTHER" id="PTHR10612">
    <property type="entry name" value="APOLIPOPROTEIN D"/>
    <property type="match status" value="1"/>
</dbReference>
<dbReference type="InterPro" id="IPR012674">
    <property type="entry name" value="Calycin"/>
</dbReference>
<dbReference type="PANTHER" id="PTHR10612:SF34">
    <property type="entry name" value="APOLIPOPROTEIN D"/>
    <property type="match status" value="1"/>
</dbReference>
<dbReference type="GO" id="GO:0005737">
    <property type="term" value="C:cytoplasm"/>
    <property type="evidence" value="ECO:0007669"/>
    <property type="project" value="TreeGrafter"/>
</dbReference>
<reference evidence="3" key="2">
    <citation type="journal article" date="2023" name="Commun. Biol.">
        <title>Intrasexual cuticular hydrocarbon dimorphism in a wasp sheds light on hydrocarbon biosynthesis genes in Hymenoptera.</title>
        <authorList>
            <person name="Moris V.C."/>
            <person name="Podsiadlowski L."/>
            <person name="Martin S."/>
            <person name="Oeyen J.P."/>
            <person name="Donath A."/>
            <person name="Petersen M."/>
            <person name="Wilbrandt J."/>
            <person name="Misof B."/>
            <person name="Liedtke D."/>
            <person name="Thamm M."/>
            <person name="Scheiner R."/>
            <person name="Schmitt T."/>
            <person name="Niehuis O."/>
        </authorList>
    </citation>
    <scope>NUCLEOTIDE SEQUENCE</scope>
    <source>
        <strain evidence="3">GBR_01_08_01A</strain>
    </source>
</reference>
<dbReference type="CDD" id="cd19437">
    <property type="entry name" value="lipocalin_apoD-like"/>
    <property type="match status" value="1"/>
</dbReference>
<dbReference type="Proteomes" id="UP001258017">
    <property type="component" value="Unassembled WGS sequence"/>
</dbReference>
<proteinExistence type="predicted"/>
<evidence type="ECO:0000313" key="4">
    <source>
        <dbReference type="Proteomes" id="UP001258017"/>
    </source>
</evidence>
<name>A0AAD9VL23_9HYME</name>
<comment type="caution">
    <text evidence="3">The sequence shown here is derived from an EMBL/GenBank/DDBJ whole genome shotgun (WGS) entry which is preliminary data.</text>
</comment>
<dbReference type="InterPro" id="IPR000566">
    <property type="entry name" value="Lipocln_cytosolic_FA-bd_dom"/>
</dbReference>
<keyword evidence="4" id="KW-1185">Reference proteome</keyword>
<organism evidence="3 4">
    <name type="scientific">Odynerus spinipes</name>
    <dbReference type="NCBI Taxonomy" id="1348599"/>
    <lineage>
        <taxon>Eukaryota</taxon>
        <taxon>Metazoa</taxon>
        <taxon>Ecdysozoa</taxon>
        <taxon>Arthropoda</taxon>
        <taxon>Hexapoda</taxon>
        <taxon>Insecta</taxon>
        <taxon>Pterygota</taxon>
        <taxon>Neoptera</taxon>
        <taxon>Endopterygota</taxon>
        <taxon>Hymenoptera</taxon>
        <taxon>Apocrita</taxon>
        <taxon>Aculeata</taxon>
        <taxon>Vespoidea</taxon>
        <taxon>Vespidae</taxon>
        <taxon>Eumeninae</taxon>
        <taxon>Odynerus</taxon>
    </lineage>
</organism>
<evidence type="ECO:0000313" key="3">
    <source>
        <dbReference type="EMBL" id="KAK2578716.1"/>
    </source>
</evidence>
<dbReference type="GO" id="GO:0006629">
    <property type="term" value="P:lipid metabolic process"/>
    <property type="evidence" value="ECO:0007669"/>
    <property type="project" value="TreeGrafter"/>
</dbReference>
<evidence type="ECO:0000259" key="2">
    <source>
        <dbReference type="Pfam" id="PF08212"/>
    </source>
</evidence>
<dbReference type="GO" id="GO:0031409">
    <property type="term" value="F:pigment binding"/>
    <property type="evidence" value="ECO:0007669"/>
    <property type="project" value="InterPro"/>
</dbReference>
<keyword evidence="1" id="KW-1015">Disulfide bond</keyword>
<dbReference type="SUPFAM" id="SSF50814">
    <property type="entry name" value="Lipocalins"/>
    <property type="match status" value="1"/>
</dbReference>
<sequence length="229" mass="25874">MCKFTSAKDLLPRNRCMRADRRVRSDLYECYILRDHTCRVAMLRLSIILFLATTAMAQVPGLGACPKVQYMTNFEAQKYTGLWYEVERYFAVFELGGKCVTANYSLNDNGTVTVVNSQISYITGTPSSIDGVARFEGKPKDAKLLVTFPSLLISFDAPYWILETDYDNYAVVWSCTNIGLVSAKFAWLLTREPSPSLAVMEKAYAVLDRNGISRAYFIRTDQKNCPGRN</sequence>
<dbReference type="AlphaFoldDB" id="A0AAD9VL23"/>